<evidence type="ECO:0000313" key="1">
    <source>
        <dbReference type="EMBL" id="GME73758.1"/>
    </source>
</evidence>
<evidence type="ECO:0000313" key="2">
    <source>
        <dbReference type="Proteomes" id="UP001165064"/>
    </source>
</evidence>
<accession>A0ACB5SVH6</accession>
<gene>
    <name evidence="1" type="ORF">Amon02_000152100</name>
</gene>
<name>A0ACB5SVH6_AMBMO</name>
<protein>
    <submittedName>
        <fullName evidence="1">Unnamed protein product</fullName>
    </submittedName>
</protein>
<sequence>MTAETEPSIVSTLESERAKELESILKPAIDLVVQHVEGTDSGKVDIGPRFDDPKELYKTLKLDNLNSLFEKSILFDSKEPAKEILSVFEQVLKNSVNTWHPGFMDKLYASTNPVGVLSDLLLSILNTNSHVFTVSPALTVIERKVAQKYAQLFGFNGPNAGGLTFSGGSWSNITSLHMARSILFPDTKLNGNTKKFAIYSSVHSHYSMEKAAILLGLGANSVFKVPVDAHGRMKVSELDSIIEKTITDGYTPLYVNATAGTTVFGSYDPFEEIAAIAKKHHIWLHIDGSWGGNTIFSPTRASRLKGSHLADSITSNPHKMLGVPTTCSFLLVPNDRVFTQANSLSAPYLFHNALDDEENFDLANGTMGCGRRADALKFYMGWVYYGSKGYQQRVDHAYNIGEYFARKISTIKGFKLISDIPPPCLQVCFYYNPTENDMLKGKDMTTITRYIATALHKSGQFLIDYAPNPDDAITGEDNGEFFRVVFNSPIITSDTIDHLIDQFVLIGETAKELIK</sequence>
<proteinExistence type="predicted"/>
<keyword evidence="2" id="KW-1185">Reference proteome</keyword>
<dbReference type="EMBL" id="BSXS01000751">
    <property type="protein sequence ID" value="GME73758.1"/>
    <property type="molecule type" value="Genomic_DNA"/>
</dbReference>
<reference evidence="1" key="1">
    <citation type="submission" date="2023-04" db="EMBL/GenBank/DDBJ databases">
        <title>Ambrosiozyma monospora NBRC 10751.</title>
        <authorList>
            <person name="Ichikawa N."/>
            <person name="Sato H."/>
            <person name="Tonouchi N."/>
        </authorList>
    </citation>
    <scope>NUCLEOTIDE SEQUENCE</scope>
    <source>
        <strain evidence="1">NBRC 10751</strain>
    </source>
</reference>
<comment type="caution">
    <text evidence="1">The sequence shown here is derived from an EMBL/GenBank/DDBJ whole genome shotgun (WGS) entry which is preliminary data.</text>
</comment>
<organism evidence="1 2">
    <name type="scientific">Ambrosiozyma monospora</name>
    <name type="common">Yeast</name>
    <name type="synonym">Endomycopsis monosporus</name>
    <dbReference type="NCBI Taxonomy" id="43982"/>
    <lineage>
        <taxon>Eukaryota</taxon>
        <taxon>Fungi</taxon>
        <taxon>Dikarya</taxon>
        <taxon>Ascomycota</taxon>
        <taxon>Saccharomycotina</taxon>
        <taxon>Pichiomycetes</taxon>
        <taxon>Pichiales</taxon>
        <taxon>Pichiaceae</taxon>
        <taxon>Ambrosiozyma</taxon>
    </lineage>
</organism>
<dbReference type="Proteomes" id="UP001165064">
    <property type="component" value="Unassembled WGS sequence"/>
</dbReference>